<dbReference type="GO" id="GO:0097311">
    <property type="term" value="C:bacterial biofilm matrix"/>
    <property type="evidence" value="ECO:0007669"/>
    <property type="project" value="InterPro"/>
</dbReference>
<proteinExistence type="predicted"/>
<evidence type="ECO:0000313" key="3">
    <source>
        <dbReference type="EMBL" id="TYS52575.1"/>
    </source>
</evidence>
<dbReference type="EMBL" id="VTEQ01000005">
    <property type="protein sequence ID" value="TYS52575.1"/>
    <property type="molecule type" value="Genomic_DNA"/>
</dbReference>
<keyword evidence="2" id="KW-1133">Transmembrane helix</keyword>
<evidence type="ECO:0000313" key="4">
    <source>
        <dbReference type="Proteomes" id="UP000322997"/>
    </source>
</evidence>
<dbReference type="InterPro" id="IPR023848">
    <property type="entry name" value="TasA"/>
</dbReference>
<dbReference type="AlphaFoldDB" id="A0A5D4RMF0"/>
<dbReference type="InterPro" id="IPR023833">
    <property type="entry name" value="Signal_pept_SipW-depend-type"/>
</dbReference>
<feature type="transmembrane region" description="Helical" evidence="2">
    <location>
        <begin position="20"/>
        <end position="39"/>
    </location>
</feature>
<feature type="compositionally biased region" description="Basic and acidic residues" evidence="1">
    <location>
        <begin position="186"/>
        <end position="203"/>
    </location>
</feature>
<comment type="caution">
    <text evidence="3">The sequence shown here is derived from an EMBL/GenBank/DDBJ whole genome shotgun (WGS) entry which is preliminary data.</text>
</comment>
<gene>
    <name evidence="3" type="primary">tapA</name>
    <name evidence="3" type="ORF">FZC83_17265</name>
</gene>
<feature type="compositionally biased region" description="Basic and acidic residues" evidence="1">
    <location>
        <begin position="273"/>
        <end position="282"/>
    </location>
</feature>
<evidence type="ECO:0000256" key="2">
    <source>
        <dbReference type="SAM" id="Phobius"/>
    </source>
</evidence>
<dbReference type="NCBIfam" id="TIGR04087">
    <property type="entry name" value="YqxM_for_SipW"/>
    <property type="match status" value="1"/>
</dbReference>
<organism evidence="3 4">
    <name type="scientific">Rossellomorea marisflavi</name>
    <dbReference type="NCBI Taxonomy" id="189381"/>
    <lineage>
        <taxon>Bacteria</taxon>
        <taxon>Bacillati</taxon>
        <taxon>Bacillota</taxon>
        <taxon>Bacilli</taxon>
        <taxon>Bacillales</taxon>
        <taxon>Bacillaceae</taxon>
        <taxon>Rossellomorea</taxon>
    </lineage>
</organism>
<name>A0A5D4RMF0_9BACI</name>
<dbReference type="RefSeq" id="WP_148985820.1">
    <property type="nucleotide sequence ID" value="NZ_JBNILK010000005.1"/>
</dbReference>
<dbReference type="Proteomes" id="UP000322997">
    <property type="component" value="Unassembled WGS sequence"/>
</dbReference>
<dbReference type="NCBIfam" id="TIGR04088">
    <property type="entry name" value="cognate_SipW"/>
    <property type="match status" value="1"/>
</dbReference>
<accession>A0A5D4RMF0</accession>
<feature type="compositionally biased region" description="Polar residues" evidence="1">
    <location>
        <begin position="260"/>
        <end position="272"/>
    </location>
</feature>
<reference evidence="3 4" key="1">
    <citation type="submission" date="2019-08" db="EMBL/GenBank/DDBJ databases">
        <title>Bacillus genomes from the desert of Cuatro Cienegas, Coahuila.</title>
        <authorList>
            <person name="Olmedo-Alvarez G."/>
        </authorList>
    </citation>
    <scope>NUCLEOTIDE SEQUENCE [LARGE SCALE GENOMIC DNA]</scope>
    <source>
        <strain evidence="3 4">CH108_3D</strain>
    </source>
</reference>
<sequence>MITIRSLRAKKFKSSRKRRIIVLQLFAIWYSVAIMASSIQGETGAYFNDQDQVTGTITAGTWETEESWDKSSLKFTNSKDQTIKACPPKEISTRIINAGESMKGITEFEVYFILKGNPKKGQKVHEGKIPAIPKNQTIDIKYMAKEAGVYKFRALQRPGHGNKTEGRQELWSESIIIDCVKPKAEEKGNAVEEKAPVIEKEQAKPVAPQTEEKPEKEAPPTPVEPEEKAKEEPKVEQREETKAEPPPEEPKPEEAAPAAQNQSEAAVQSQPLDKQDTKSEDE</sequence>
<keyword evidence="2" id="KW-0812">Transmembrane</keyword>
<feature type="compositionally biased region" description="Basic and acidic residues" evidence="1">
    <location>
        <begin position="225"/>
        <end position="254"/>
    </location>
</feature>
<protein>
    <submittedName>
        <fullName evidence="3">Amyloid fiber anchoring/assembly protein TapA</fullName>
    </submittedName>
</protein>
<feature type="region of interest" description="Disordered" evidence="1">
    <location>
        <begin position="186"/>
        <end position="282"/>
    </location>
</feature>
<evidence type="ECO:0000256" key="1">
    <source>
        <dbReference type="SAM" id="MobiDB-lite"/>
    </source>
</evidence>
<keyword evidence="2" id="KW-0472">Membrane</keyword>